<dbReference type="EnsemblProtists" id="HpaT809794">
    <property type="protein sequence ID" value="HpaP809794"/>
    <property type="gene ID" value="HpaG809794"/>
</dbReference>
<dbReference type="AlphaFoldDB" id="M4BTK9"/>
<sequence length="185" mass="20928">MPSLLAGPASQISSNGDGRNCAFDLSLPDSESEVCLVPPDDGTDVQPQLIARGRVLLQAYQNQRRLQKRSECTPKAVPQGGYKTNTMVHNYQPLLDSNQKNRDFNCISPEKHIVAVEAPPMKTNEVEENDCRTYWGFQHKTSACFQVEREPAATFKKQEREELDRFYAIAHDQWADDGPCRCPMR</sequence>
<protein>
    <submittedName>
        <fullName evidence="1">Uncharacterized protein</fullName>
    </submittedName>
</protein>
<proteinExistence type="predicted"/>
<keyword evidence="2" id="KW-1185">Reference proteome</keyword>
<dbReference type="Proteomes" id="UP000011713">
    <property type="component" value="Unassembled WGS sequence"/>
</dbReference>
<accession>M4BTK9</accession>
<reference evidence="2" key="1">
    <citation type="journal article" date="2010" name="Science">
        <title>Signatures of adaptation to obligate biotrophy in the Hyaloperonospora arabidopsidis genome.</title>
        <authorList>
            <person name="Baxter L."/>
            <person name="Tripathy S."/>
            <person name="Ishaque N."/>
            <person name="Boot N."/>
            <person name="Cabral A."/>
            <person name="Kemen E."/>
            <person name="Thines M."/>
            <person name="Ah-Fong A."/>
            <person name="Anderson R."/>
            <person name="Badejoko W."/>
            <person name="Bittner-Eddy P."/>
            <person name="Boore J.L."/>
            <person name="Chibucos M.C."/>
            <person name="Coates M."/>
            <person name="Dehal P."/>
            <person name="Delehaunty K."/>
            <person name="Dong S."/>
            <person name="Downton P."/>
            <person name="Dumas B."/>
            <person name="Fabro G."/>
            <person name="Fronick C."/>
            <person name="Fuerstenberg S.I."/>
            <person name="Fulton L."/>
            <person name="Gaulin E."/>
            <person name="Govers F."/>
            <person name="Hughes L."/>
            <person name="Humphray S."/>
            <person name="Jiang R.H."/>
            <person name="Judelson H."/>
            <person name="Kamoun S."/>
            <person name="Kyung K."/>
            <person name="Meijer H."/>
            <person name="Minx P."/>
            <person name="Morris P."/>
            <person name="Nelson J."/>
            <person name="Phuntumart V."/>
            <person name="Qutob D."/>
            <person name="Rehmany A."/>
            <person name="Rougon-Cardoso A."/>
            <person name="Ryden P."/>
            <person name="Torto-Alalibo T."/>
            <person name="Studholme D."/>
            <person name="Wang Y."/>
            <person name="Win J."/>
            <person name="Wood J."/>
            <person name="Clifton S.W."/>
            <person name="Rogers J."/>
            <person name="Van den Ackerveken G."/>
            <person name="Jones J.D."/>
            <person name="McDowell J.M."/>
            <person name="Beynon J."/>
            <person name="Tyler B.M."/>
        </authorList>
    </citation>
    <scope>NUCLEOTIDE SEQUENCE [LARGE SCALE GENOMIC DNA]</scope>
    <source>
        <strain evidence="2">Emoy2</strain>
    </source>
</reference>
<evidence type="ECO:0000313" key="2">
    <source>
        <dbReference type="Proteomes" id="UP000011713"/>
    </source>
</evidence>
<dbReference type="HOGENOM" id="CLU_1463927_0_0_1"/>
<name>M4BTK9_HYAAE</name>
<dbReference type="InParanoid" id="M4BTK9"/>
<reference evidence="1" key="2">
    <citation type="submission" date="2015-06" db="UniProtKB">
        <authorList>
            <consortium name="EnsemblProtists"/>
        </authorList>
    </citation>
    <scope>IDENTIFICATION</scope>
    <source>
        <strain evidence="1">Emoy2</strain>
    </source>
</reference>
<evidence type="ECO:0000313" key="1">
    <source>
        <dbReference type="EnsemblProtists" id="HpaP809794"/>
    </source>
</evidence>
<dbReference type="EMBL" id="JH597849">
    <property type="status" value="NOT_ANNOTATED_CDS"/>
    <property type="molecule type" value="Genomic_DNA"/>
</dbReference>
<dbReference type="VEuPathDB" id="FungiDB:HpaG809794"/>
<organism evidence="1 2">
    <name type="scientific">Hyaloperonospora arabidopsidis (strain Emoy2)</name>
    <name type="common">Downy mildew agent</name>
    <name type="synonym">Peronospora arabidopsidis</name>
    <dbReference type="NCBI Taxonomy" id="559515"/>
    <lineage>
        <taxon>Eukaryota</taxon>
        <taxon>Sar</taxon>
        <taxon>Stramenopiles</taxon>
        <taxon>Oomycota</taxon>
        <taxon>Peronosporomycetes</taxon>
        <taxon>Peronosporales</taxon>
        <taxon>Peronosporaceae</taxon>
        <taxon>Hyaloperonospora</taxon>
    </lineage>
</organism>